<keyword evidence="2" id="KW-1185">Reference proteome</keyword>
<organism evidence="1 2">
    <name type="scientific">Ephemerocybe angulata</name>
    <dbReference type="NCBI Taxonomy" id="980116"/>
    <lineage>
        <taxon>Eukaryota</taxon>
        <taxon>Fungi</taxon>
        <taxon>Dikarya</taxon>
        <taxon>Basidiomycota</taxon>
        <taxon>Agaricomycotina</taxon>
        <taxon>Agaricomycetes</taxon>
        <taxon>Agaricomycetidae</taxon>
        <taxon>Agaricales</taxon>
        <taxon>Agaricineae</taxon>
        <taxon>Psathyrellaceae</taxon>
        <taxon>Ephemerocybe</taxon>
    </lineage>
</organism>
<dbReference type="Proteomes" id="UP000521943">
    <property type="component" value="Unassembled WGS sequence"/>
</dbReference>
<evidence type="ECO:0000313" key="1">
    <source>
        <dbReference type="EMBL" id="KAF6741512.1"/>
    </source>
</evidence>
<gene>
    <name evidence="1" type="ORF">DFP72DRAFT_862068</name>
</gene>
<accession>A0A8H6LUP8</accession>
<name>A0A8H6LUP8_9AGAR</name>
<evidence type="ECO:0000313" key="2">
    <source>
        <dbReference type="Proteomes" id="UP000521943"/>
    </source>
</evidence>
<proteinExistence type="predicted"/>
<sequence length="294" mass="34148">MCGRDVELVMGRSGCCRWGDAGALEVVGKCEREVWLSELVDEPVDYSNTSGSLETTKLFIDDFQFKPCEQSYTSERNVRDNMVFVIAREVQHIDVQGRQGAGVSLGHFSGWSEPPSFELELEMCHRGKIGLERAIAWWRLVEVRLDGITDGIPLETEVALQISPKMEGALEPRWTIWQLSSWRRRFHVTERDLRLKPWLSEHLRLCPPFEIHSTHHFCWNPQWTPMDPHGILVPRRIPSAITSKLMSAMGSHIPAQSYRDLELLREYQPWWWREEHRTPPWDVEYLADAMIAVV</sequence>
<comment type="caution">
    <text evidence="1">The sequence shown here is derived from an EMBL/GenBank/DDBJ whole genome shotgun (WGS) entry which is preliminary data.</text>
</comment>
<reference evidence="1 2" key="1">
    <citation type="submission" date="2020-07" db="EMBL/GenBank/DDBJ databases">
        <title>Comparative genomics of pyrophilous fungi reveals a link between fire events and developmental genes.</title>
        <authorList>
            <consortium name="DOE Joint Genome Institute"/>
            <person name="Steindorff A.S."/>
            <person name="Carver A."/>
            <person name="Calhoun S."/>
            <person name="Stillman K."/>
            <person name="Liu H."/>
            <person name="Lipzen A."/>
            <person name="Pangilinan J."/>
            <person name="Labutti K."/>
            <person name="Bruns T.D."/>
            <person name="Grigoriev I.V."/>
        </authorList>
    </citation>
    <scope>NUCLEOTIDE SEQUENCE [LARGE SCALE GENOMIC DNA]</scope>
    <source>
        <strain evidence="1 2">CBS 144469</strain>
    </source>
</reference>
<protein>
    <submittedName>
        <fullName evidence="1">Uncharacterized protein</fullName>
    </submittedName>
</protein>
<dbReference type="EMBL" id="JACGCI010000238">
    <property type="protein sequence ID" value="KAF6741512.1"/>
    <property type="molecule type" value="Genomic_DNA"/>
</dbReference>
<dbReference type="AlphaFoldDB" id="A0A8H6LUP8"/>